<name>B4S9L3_PROA2</name>
<dbReference type="InterPro" id="IPR043964">
    <property type="entry name" value="P-loop_TraG"/>
</dbReference>
<keyword evidence="2" id="KW-0547">Nucleotide-binding</keyword>
<dbReference type="SMART" id="SM00382">
    <property type="entry name" value="AAA"/>
    <property type="match status" value="1"/>
</dbReference>
<dbReference type="eggNOG" id="COG3451">
    <property type="taxonomic scope" value="Bacteria"/>
</dbReference>
<dbReference type="InterPro" id="IPR003593">
    <property type="entry name" value="AAA+_ATPase"/>
</dbReference>
<accession>B4S9L3</accession>
<dbReference type="InterPro" id="IPR051162">
    <property type="entry name" value="T4SS_component"/>
</dbReference>
<dbReference type="KEGG" id="paa:Paes_2349"/>
<dbReference type="PANTHER" id="PTHR30121">
    <property type="entry name" value="UNCHARACTERIZED PROTEIN YJGR-RELATED"/>
    <property type="match status" value="1"/>
</dbReference>
<feature type="domain" description="AAA+ ATPase" evidence="4">
    <location>
        <begin position="448"/>
        <end position="710"/>
    </location>
</feature>
<dbReference type="PANTHER" id="PTHR30121:SF12">
    <property type="entry name" value="TYPE IV SECRETION SYSTEM PROTEIN CAGE"/>
    <property type="match status" value="1"/>
</dbReference>
<keyword evidence="5" id="KW-0614">Plasmid</keyword>
<evidence type="ECO:0000256" key="3">
    <source>
        <dbReference type="ARBA" id="ARBA00022840"/>
    </source>
</evidence>
<dbReference type="Gene3D" id="3.40.50.300">
    <property type="entry name" value="P-loop containing nucleotide triphosphate hydrolases"/>
    <property type="match status" value="1"/>
</dbReference>
<geneLocation type="plasmid" evidence="5 6">
    <name>pPAES01</name>
</geneLocation>
<proteinExistence type="inferred from homology"/>
<gene>
    <name evidence="5" type="ordered locus">Paes_2349</name>
</gene>
<keyword evidence="6" id="KW-1185">Reference proteome</keyword>
<dbReference type="InterPro" id="IPR018145">
    <property type="entry name" value="CagE_TrbE_VirB_cntrl_dom"/>
</dbReference>
<evidence type="ECO:0000256" key="1">
    <source>
        <dbReference type="ARBA" id="ARBA00006512"/>
    </source>
</evidence>
<dbReference type="Proteomes" id="UP000002725">
    <property type="component" value="Plasmid pPAES01"/>
</dbReference>
<dbReference type="GO" id="GO:0005524">
    <property type="term" value="F:ATP binding"/>
    <property type="evidence" value="ECO:0007669"/>
    <property type="project" value="UniProtKB-KW"/>
</dbReference>
<dbReference type="NCBIfam" id="NF010447">
    <property type="entry name" value="PRK13873.1"/>
    <property type="match status" value="1"/>
</dbReference>
<reference evidence="5" key="1">
    <citation type="submission" date="2008-06" db="EMBL/GenBank/DDBJ databases">
        <title>Complete sequence of plasmid of Prosthecochloris aestuarii DSM 271.</title>
        <authorList>
            <consortium name="US DOE Joint Genome Institute"/>
            <person name="Lucas S."/>
            <person name="Copeland A."/>
            <person name="Lapidus A."/>
            <person name="Glavina del Rio T."/>
            <person name="Dalin E."/>
            <person name="Tice H."/>
            <person name="Bruce D."/>
            <person name="Goodwin L."/>
            <person name="Pitluck S."/>
            <person name="Schmutz J."/>
            <person name="Larimer F."/>
            <person name="Land M."/>
            <person name="Hauser L."/>
            <person name="Kyrpides N."/>
            <person name="Anderson I."/>
            <person name="Liu Z."/>
            <person name="Li T."/>
            <person name="Zhao F."/>
            <person name="Overmann J."/>
            <person name="Bryant D.A."/>
            <person name="Richardson P."/>
        </authorList>
    </citation>
    <scope>NUCLEOTIDE SEQUENCE [LARGE SCALE GENOMIC DNA]</scope>
    <source>
        <strain evidence="5">DSM 271</strain>
        <plasmid evidence="5">pPAES01</plasmid>
    </source>
</reference>
<dbReference type="CDD" id="cd01127">
    <property type="entry name" value="TrwB_TraG_TraD_VirD4"/>
    <property type="match status" value="1"/>
</dbReference>
<dbReference type="Pfam" id="PF03135">
    <property type="entry name" value="CagE_TrbE_VirB"/>
    <property type="match status" value="1"/>
</dbReference>
<evidence type="ECO:0000313" key="5">
    <source>
        <dbReference type="EMBL" id="ACF47340.1"/>
    </source>
</evidence>
<organism evidence="5 6">
    <name type="scientific">Prosthecochloris aestuarii (strain DSM 271 / SK 413)</name>
    <dbReference type="NCBI Taxonomy" id="290512"/>
    <lineage>
        <taxon>Bacteria</taxon>
        <taxon>Pseudomonadati</taxon>
        <taxon>Chlorobiota</taxon>
        <taxon>Chlorobiia</taxon>
        <taxon>Chlorobiales</taxon>
        <taxon>Chlorobiaceae</taxon>
        <taxon>Prosthecochloris</taxon>
    </lineage>
</organism>
<dbReference type="SUPFAM" id="SSF52540">
    <property type="entry name" value="P-loop containing nucleoside triphosphate hydrolases"/>
    <property type="match status" value="1"/>
</dbReference>
<evidence type="ECO:0000259" key="4">
    <source>
        <dbReference type="SMART" id="SM00382"/>
    </source>
</evidence>
<dbReference type="CDD" id="cd00267">
    <property type="entry name" value="ABC_ATPase"/>
    <property type="match status" value="1"/>
</dbReference>
<dbReference type="HOGENOM" id="CLU_008341_1_0_10"/>
<comment type="similarity">
    <text evidence="1">Belongs to the TrbE/VirB4 family.</text>
</comment>
<protein>
    <submittedName>
        <fullName evidence="5">CagE TrbE VirB component of type IV transporter system</fullName>
    </submittedName>
</protein>
<sequence>MFNLAQYREPTTRLPDHLPWAALVAPGVILQKDALLQKTVSFRGPDLASSSDAELAAAVGRLNNALRRLGSGWSIFVEAQRQECVSYDPADWIHPAAWLVDKERREQFMQDGAHYESRYYLTFVQALQPGERSGKARRLFYDDPVTRSAAENNERELEAFVKTVQEITDIMQGVFVDVRELDDDETLTYLHSTISSRKHPVKAPDTPMYLDALLPDEAFTNGDIPMLGDNFIPTVTISGFPSESLPGMLDDLNHLEIDYRWVCRYICLDKDEARREIEKYRRQWWSKRKNLFTLLKEEATKESSALLDSDASNKAADADVALQELGEDLVSYGYITCTVTVTHPDLDEARRRMRRVRQVIQSRGFVVRDETLNSKEAWFGSLPGHVYANVRRPMVNTLNLAHMMPLSAIWAGEQANTHLGALTGCSLPHMMCSTTGSTPFRLNLNVGDVGHTLVVGPTGAGKSTLLCMLELQWLKYPDSQVVIFDKDRSARAATMAVGGHYYEPGNEHAPFAFQPLAHIDDQAERVWAAGFVLLLLREQGVKETPALKKEIDSALANLASQTADHRTMTVFTDLVQSREVRDALRPYTIQGNYGQLFDADHEESLKGSWQMIEMNSLMGMHSEALIPALYYLFHRIEQRFDGRPTLLVLDEAWLFLKHDVFMSQMQNWLKTLRKKNVYVVFATQEVADAAESPIMATILSACHTKIYLPDEEALTPGMARAYHTFGLSETEIRLLSQAQKKRDYYYRSPKGRRMFQLEMGDIALSFAGMSSPDDHQFMDRLERENAIGEYASGLLRHRGLDWAAELLEREKARGEEKYSS</sequence>
<dbReference type="AlphaFoldDB" id="B4S9L3"/>
<dbReference type="InterPro" id="IPR027417">
    <property type="entry name" value="P-loop_NTPase"/>
</dbReference>
<keyword evidence="3" id="KW-0067">ATP-binding</keyword>
<dbReference type="RefSeq" id="WP_012509545.1">
    <property type="nucleotide sequence ID" value="NC_011061.1"/>
</dbReference>
<evidence type="ECO:0000256" key="2">
    <source>
        <dbReference type="ARBA" id="ARBA00022741"/>
    </source>
</evidence>
<evidence type="ECO:0000313" key="6">
    <source>
        <dbReference type="Proteomes" id="UP000002725"/>
    </source>
</evidence>
<dbReference type="Pfam" id="PF19044">
    <property type="entry name" value="P-loop_TraG"/>
    <property type="match status" value="1"/>
</dbReference>
<dbReference type="EMBL" id="CP001109">
    <property type="protein sequence ID" value="ACF47340.1"/>
    <property type="molecule type" value="Genomic_DNA"/>
</dbReference>